<feature type="region of interest" description="Disordered" evidence="1">
    <location>
        <begin position="1"/>
        <end position="58"/>
    </location>
</feature>
<sequence>MPGFEVESPLKTEPLDHPPLPSVESATIKIEAGGEEAYVEEPTDKDSSESDLTLDPDF</sequence>
<name>A0ABR3GEZ4_9PEZI</name>
<evidence type="ECO:0000313" key="2">
    <source>
        <dbReference type="EMBL" id="KAL0634539.1"/>
    </source>
</evidence>
<evidence type="ECO:0000313" key="3">
    <source>
        <dbReference type="Proteomes" id="UP001447188"/>
    </source>
</evidence>
<organism evidence="2 3">
    <name type="scientific">Discina gigas</name>
    <dbReference type="NCBI Taxonomy" id="1032678"/>
    <lineage>
        <taxon>Eukaryota</taxon>
        <taxon>Fungi</taxon>
        <taxon>Dikarya</taxon>
        <taxon>Ascomycota</taxon>
        <taxon>Pezizomycotina</taxon>
        <taxon>Pezizomycetes</taxon>
        <taxon>Pezizales</taxon>
        <taxon>Discinaceae</taxon>
        <taxon>Discina</taxon>
    </lineage>
</organism>
<keyword evidence="3" id="KW-1185">Reference proteome</keyword>
<accession>A0ABR3GEZ4</accession>
<reference evidence="2 3" key="1">
    <citation type="submission" date="2024-02" db="EMBL/GenBank/DDBJ databases">
        <title>Discinaceae phylogenomics.</title>
        <authorList>
            <person name="Dirks A.C."/>
            <person name="James T.Y."/>
        </authorList>
    </citation>
    <scope>NUCLEOTIDE SEQUENCE [LARGE SCALE GENOMIC DNA]</scope>
    <source>
        <strain evidence="2 3">ACD0624</strain>
    </source>
</reference>
<gene>
    <name evidence="2" type="ORF">Q9L58_006558</name>
</gene>
<comment type="caution">
    <text evidence="2">The sequence shown here is derived from an EMBL/GenBank/DDBJ whole genome shotgun (WGS) entry which is preliminary data.</text>
</comment>
<proteinExistence type="predicted"/>
<protein>
    <submittedName>
        <fullName evidence="2">Uncharacterized protein</fullName>
    </submittedName>
</protein>
<dbReference type="EMBL" id="JBBBZM010000092">
    <property type="protein sequence ID" value="KAL0634539.1"/>
    <property type="molecule type" value="Genomic_DNA"/>
</dbReference>
<dbReference type="Proteomes" id="UP001447188">
    <property type="component" value="Unassembled WGS sequence"/>
</dbReference>
<evidence type="ECO:0000256" key="1">
    <source>
        <dbReference type="SAM" id="MobiDB-lite"/>
    </source>
</evidence>